<evidence type="ECO:0000313" key="2">
    <source>
        <dbReference type="EMBL" id="TMM66577.1"/>
    </source>
</evidence>
<dbReference type="InterPro" id="IPR002901">
    <property type="entry name" value="MGlyc_endo_b_GlcNAc-like_dom"/>
</dbReference>
<organism evidence="2 3">
    <name type="scientific">Pseudomonas protegens</name>
    <dbReference type="NCBI Taxonomy" id="380021"/>
    <lineage>
        <taxon>Bacteria</taxon>
        <taxon>Pseudomonadati</taxon>
        <taxon>Pseudomonadota</taxon>
        <taxon>Gammaproteobacteria</taxon>
        <taxon>Pseudomonadales</taxon>
        <taxon>Pseudomonadaceae</taxon>
        <taxon>Pseudomonas</taxon>
    </lineage>
</organism>
<evidence type="ECO:0000259" key="1">
    <source>
        <dbReference type="Pfam" id="PF01832"/>
    </source>
</evidence>
<evidence type="ECO:0000313" key="3">
    <source>
        <dbReference type="Proteomes" id="UP000310095"/>
    </source>
</evidence>
<keyword evidence="3" id="KW-1185">Reference proteome</keyword>
<sequence length="177" mass="18748">MGPGLLYNHAAKTAVNGIDRSTEGTNVSARLCNNISAVTFVSKYKAVCQPIADQLDLPVENLLGLAAQESQYGTGRIARELNNYFSMHAPAPLQIGAEAPLGNASIKVAKFDSFQKSAQSFASSFGTAVRGQRDPMAFAQALVRSGYNTGNAKTGGRDGFARYLADIIIAVRGRMAC</sequence>
<protein>
    <recommendedName>
        <fullName evidence="1">Mannosyl-glycoprotein endo-beta-N-acetylglucosamidase-like domain-containing protein</fullName>
    </recommendedName>
</protein>
<dbReference type="Gene3D" id="1.10.530.10">
    <property type="match status" value="1"/>
</dbReference>
<proteinExistence type="predicted"/>
<name>A0ABY2VPY5_9PSED</name>
<comment type="caution">
    <text evidence="2">The sequence shown here is derived from an EMBL/GenBank/DDBJ whole genome shotgun (WGS) entry which is preliminary data.</text>
</comment>
<accession>A0ABY2VPY5</accession>
<dbReference type="Pfam" id="PF01832">
    <property type="entry name" value="Glucosaminidase"/>
    <property type="match status" value="1"/>
</dbReference>
<reference evidence="2 3" key="1">
    <citation type="submission" date="2019-05" db="EMBL/GenBank/DDBJ databases">
        <title>Identification and Biocontrol Activity Analysis of Biocontrol Strain PF-1 Based on Genome-wide Data.</title>
        <authorList>
            <person name="Qi J."/>
        </authorList>
    </citation>
    <scope>NUCLEOTIDE SEQUENCE [LARGE SCALE GENOMIC DNA]</scope>
    <source>
        <strain evidence="2 3">PF-1</strain>
    </source>
</reference>
<dbReference type="EMBL" id="VAVY01000001">
    <property type="protein sequence ID" value="TMM66577.1"/>
    <property type="molecule type" value="Genomic_DNA"/>
</dbReference>
<gene>
    <name evidence="2" type="ORF">FEF10_03750</name>
</gene>
<feature type="domain" description="Mannosyl-glycoprotein endo-beta-N-acetylglucosamidase-like" evidence="1">
    <location>
        <begin position="49"/>
        <end position="149"/>
    </location>
</feature>
<dbReference type="Proteomes" id="UP000310095">
    <property type="component" value="Unassembled WGS sequence"/>
</dbReference>